<dbReference type="RefSeq" id="WP_309203002.1">
    <property type="nucleotide sequence ID" value="NZ_CP133548.1"/>
</dbReference>
<evidence type="ECO:0000256" key="5">
    <source>
        <dbReference type="ARBA" id="ARBA00022989"/>
    </source>
</evidence>
<sequence>MRHTISIAVMLAIIWLVNSGHYSPLFLGFGVISVLFVVWIAHRMDLVDHESQPIHLSAQLPIYYLWLIKKIIVSNIDVALRAWKPSPDVSPQVKTLSILQKTDMGRVIYANSINLTPGTLSLELGNNSVLVHALTKDAMNELIEGEMNRRVTDIE</sequence>
<evidence type="ECO:0000256" key="7">
    <source>
        <dbReference type="SAM" id="Phobius"/>
    </source>
</evidence>
<comment type="similarity">
    <text evidence="2">Belongs to the CPA3 antiporters (TC 2.A.63) subunit E family.</text>
</comment>
<comment type="subcellular location">
    <subcellularLocation>
        <location evidence="1">Cell membrane</location>
        <topology evidence="1">Multi-pass membrane protein</topology>
    </subcellularLocation>
</comment>
<evidence type="ECO:0000256" key="6">
    <source>
        <dbReference type="ARBA" id="ARBA00023136"/>
    </source>
</evidence>
<keyword evidence="6 7" id="KW-0472">Membrane</keyword>
<dbReference type="PANTHER" id="PTHR34584:SF1">
    <property type="entry name" value="NA(+)_H(+) ANTIPORTER SUBUNIT E1"/>
    <property type="match status" value="1"/>
</dbReference>
<evidence type="ECO:0000313" key="8">
    <source>
        <dbReference type="EMBL" id="WMS87845.1"/>
    </source>
</evidence>
<gene>
    <name evidence="8" type="ORF">Q9312_02705</name>
</gene>
<dbReference type="GO" id="GO:0008324">
    <property type="term" value="F:monoatomic cation transmembrane transporter activity"/>
    <property type="evidence" value="ECO:0007669"/>
    <property type="project" value="InterPro"/>
</dbReference>
<evidence type="ECO:0000256" key="3">
    <source>
        <dbReference type="ARBA" id="ARBA00022475"/>
    </source>
</evidence>
<dbReference type="AlphaFoldDB" id="A0AA51RUN7"/>
<evidence type="ECO:0000256" key="1">
    <source>
        <dbReference type="ARBA" id="ARBA00004651"/>
    </source>
</evidence>
<dbReference type="KEGG" id="plei:Q9312_02705"/>
<feature type="transmembrane region" description="Helical" evidence="7">
    <location>
        <begin position="20"/>
        <end position="41"/>
    </location>
</feature>
<dbReference type="EMBL" id="CP133548">
    <property type="protein sequence ID" value="WMS87845.1"/>
    <property type="molecule type" value="Genomic_DNA"/>
</dbReference>
<keyword evidence="5 7" id="KW-1133">Transmembrane helix</keyword>
<keyword evidence="3" id="KW-1003">Cell membrane</keyword>
<dbReference type="PANTHER" id="PTHR34584">
    <property type="entry name" value="NA(+)/H(+) ANTIPORTER SUBUNIT E1"/>
    <property type="match status" value="1"/>
</dbReference>
<proteinExistence type="inferred from homology"/>
<accession>A0AA51RUN7</accession>
<keyword evidence="4 7" id="KW-0812">Transmembrane</keyword>
<reference evidence="8 9" key="1">
    <citation type="submission" date="2023-08" db="EMBL/GenBank/DDBJ databases">
        <title>Pleionea litopenaei sp. nov., isolated from stomach of juvenile Litopenaeus vannamei.</title>
        <authorList>
            <person name="Rho A.M."/>
            <person name="Hwang C.Y."/>
        </authorList>
    </citation>
    <scope>NUCLEOTIDE SEQUENCE [LARGE SCALE GENOMIC DNA]</scope>
    <source>
        <strain evidence="8 9">HL-JVS1</strain>
    </source>
</reference>
<dbReference type="GO" id="GO:0005886">
    <property type="term" value="C:plasma membrane"/>
    <property type="evidence" value="ECO:0007669"/>
    <property type="project" value="UniProtKB-SubCell"/>
</dbReference>
<keyword evidence="9" id="KW-1185">Reference proteome</keyword>
<dbReference type="InterPro" id="IPR002758">
    <property type="entry name" value="Cation_antiport_E"/>
</dbReference>
<organism evidence="8 9">
    <name type="scientific">Pleionea litopenaei</name>
    <dbReference type="NCBI Taxonomy" id="3070815"/>
    <lineage>
        <taxon>Bacteria</taxon>
        <taxon>Pseudomonadati</taxon>
        <taxon>Pseudomonadota</taxon>
        <taxon>Gammaproteobacteria</taxon>
        <taxon>Oceanospirillales</taxon>
        <taxon>Pleioneaceae</taxon>
        <taxon>Pleionea</taxon>
    </lineage>
</organism>
<evidence type="ECO:0000256" key="4">
    <source>
        <dbReference type="ARBA" id="ARBA00022692"/>
    </source>
</evidence>
<evidence type="ECO:0000256" key="2">
    <source>
        <dbReference type="ARBA" id="ARBA00006228"/>
    </source>
</evidence>
<dbReference type="Pfam" id="PF01899">
    <property type="entry name" value="MNHE"/>
    <property type="match status" value="1"/>
</dbReference>
<protein>
    <submittedName>
        <fullName evidence="8">Na+/H+ antiporter subunit E</fullName>
    </submittedName>
</protein>
<name>A0AA51RUN7_9GAMM</name>
<dbReference type="Proteomes" id="UP001239782">
    <property type="component" value="Chromosome"/>
</dbReference>
<evidence type="ECO:0000313" key="9">
    <source>
        <dbReference type="Proteomes" id="UP001239782"/>
    </source>
</evidence>